<sequence>MCSRAIHYLVMYFVFFIQRKLMNKQWYMFIVPVYEKMHCLVVCFYYSSREKLIVLRYGLDCSASEKLFCYHNLTSFIGICLVSPVKAAPGGALKKKELMNAMQPHISA</sequence>
<proteinExistence type="predicted"/>
<gene>
    <name evidence="1" type="ORF">BDA96_04G153600</name>
</gene>
<comment type="caution">
    <text evidence="1">The sequence shown here is derived from an EMBL/GenBank/DDBJ whole genome shotgun (WGS) entry which is preliminary data.</text>
</comment>
<dbReference type="AlphaFoldDB" id="A0A921R6B3"/>
<organism evidence="1 2">
    <name type="scientific">Sorghum bicolor</name>
    <name type="common">Sorghum</name>
    <name type="synonym">Sorghum vulgare</name>
    <dbReference type="NCBI Taxonomy" id="4558"/>
    <lineage>
        <taxon>Eukaryota</taxon>
        <taxon>Viridiplantae</taxon>
        <taxon>Streptophyta</taxon>
        <taxon>Embryophyta</taxon>
        <taxon>Tracheophyta</taxon>
        <taxon>Spermatophyta</taxon>
        <taxon>Magnoliopsida</taxon>
        <taxon>Liliopsida</taxon>
        <taxon>Poales</taxon>
        <taxon>Poaceae</taxon>
        <taxon>PACMAD clade</taxon>
        <taxon>Panicoideae</taxon>
        <taxon>Andropogonodae</taxon>
        <taxon>Andropogoneae</taxon>
        <taxon>Sorghinae</taxon>
        <taxon>Sorghum</taxon>
    </lineage>
</organism>
<evidence type="ECO:0000313" key="1">
    <source>
        <dbReference type="EMBL" id="KAG0532995.1"/>
    </source>
</evidence>
<dbReference type="EMBL" id="CM027683">
    <property type="protein sequence ID" value="KAG0532995.1"/>
    <property type="molecule type" value="Genomic_DNA"/>
</dbReference>
<evidence type="ECO:0000313" key="2">
    <source>
        <dbReference type="Proteomes" id="UP000807115"/>
    </source>
</evidence>
<protein>
    <submittedName>
        <fullName evidence="1">Uncharacterized protein</fullName>
    </submittedName>
</protein>
<reference evidence="1" key="1">
    <citation type="journal article" date="2019" name="BMC Genomics">
        <title>A new reference genome for Sorghum bicolor reveals high levels of sequence similarity between sweet and grain genotypes: implications for the genetics of sugar metabolism.</title>
        <authorList>
            <person name="Cooper E.A."/>
            <person name="Brenton Z.W."/>
            <person name="Flinn B.S."/>
            <person name="Jenkins J."/>
            <person name="Shu S."/>
            <person name="Flowers D."/>
            <person name="Luo F."/>
            <person name="Wang Y."/>
            <person name="Xia P."/>
            <person name="Barry K."/>
            <person name="Daum C."/>
            <person name="Lipzen A."/>
            <person name="Yoshinaga Y."/>
            <person name="Schmutz J."/>
            <person name="Saski C."/>
            <person name="Vermerris W."/>
            <person name="Kresovich S."/>
        </authorList>
    </citation>
    <scope>NUCLEOTIDE SEQUENCE</scope>
</reference>
<dbReference type="Proteomes" id="UP000807115">
    <property type="component" value="Chromosome 4"/>
</dbReference>
<name>A0A921R6B3_SORBI</name>
<reference evidence="1" key="2">
    <citation type="submission" date="2020-10" db="EMBL/GenBank/DDBJ databases">
        <authorList>
            <person name="Cooper E.A."/>
            <person name="Brenton Z.W."/>
            <person name="Flinn B.S."/>
            <person name="Jenkins J."/>
            <person name="Shu S."/>
            <person name="Flowers D."/>
            <person name="Luo F."/>
            <person name="Wang Y."/>
            <person name="Xia P."/>
            <person name="Barry K."/>
            <person name="Daum C."/>
            <person name="Lipzen A."/>
            <person name="Yoshinaga Y."/>
            <person name="Schmutz J."/>
            <person name="Saski C."/>
            <person name="Vermerris W."/>
            <person name="Kresovich S."/>
        </authorList>
    </citation>
    <scope>NUCLEOTIDE SEQUENCE</scope>
</reference>
<accession>A0A921R6B3</accession>